<feature type="signal peptide" evidence="10">
    <location>
        <begin position="1"/>
        <end position="26"/>
    </location>
</feature>
<dbReference type="PANTHER" id="PTHR12883:SF0">
    <property type="entry name" value="PAT COMPLEX SUBUNIT CCDC47"/>
    <property type="match status" value="1"/>
</dbReference>
<dbReference type="GO" id="GO:0030867">
    <property type="term" value="C:rough endoplasmic reticulum membrane"/>
    <property type="evidence" value="ECO:0007669"/>
    <property type="project" value="UniProtKB-SubCell"/>
</dbReference>
<dbReference type="EMBL" id="MUJZ01048736">
    <property type="protein sequence ID" value="OTF74090.1"/>
    <property type="molecule type" value="Genomic_DNA"/>
</dbReference>
<protein>
    <recommendedName>
        <fullName evidence="6">PAT complex subunit CCDC47</fullName>
    </recommendedName>
    <alternativeName>
        <fullName evidence="7">Coiled-coil domain-containing protein 47</fullName>
    </alternativeName>
</protein>
<sequence length="302" mass="35030">MFGKRTTTNLFLINICLFLLIRIHSSQEDSNNKNNNDNNIINDNDDEFAEFAELDDDDEGDEYVRPVSSTPMPMENLADKSSSNQVPEQSKSYGNSNSDPDTMIIEEDDEEEFETVREEIDDEKPSNYDEPKKDGIQFTKIPLHLRTSWESYYLEFICILALAIYFINYMAGRSRNTKIANIWFEKNRDILEYNFALVGDDLKQKIQEPGLLKETENVYTLWCSGRTWIDGMLIEIRLQKRQDLFSTIVNYFKPTSDKILIKAFLSADSMDNFVFCIAQRKIASKLSKETNDLVRICNAFNA</sequence>
<keyword evidence="2 9" id="KW-1133">Transmembrane helix</keyword>
<dbReference type="GO" id="GO:0005509">
    <property type="term" value="F:calcium ion binding"/>
    <property type="evidence" value="ECO:0007669"/>
    <property type="project" value="InterPro"/>
</dbReference>
<dbReference type="OrthoDB" id="10039147at2759"/>
<proteinExistence type="inferred from homology"/>
<evidence type="ECO:0000256" key="7">
    <source>
        <dbReference type="ARBA" id="ARBA00034902"/>
    </source>
</evidence>
<feature type="region of interest" description="Disordered" evidence="8">
    <location>
        <begin position="53"/>
        <end position="102"/>
    </location>
</feature>
<dbReference type="GO" id="GO:0032469">
    <property type="term" value="P:endoplasmic reticulum calcium ion homeostasis"/>
    <property type="evidence" value="ECO:0007669"/>
    <property type="project" value="InterPro"/>
</dbReference>
<keyword evidence="1 9" id="KW-0812">Transmembrane</keyword>
<evidence type="ECO:0000256" key="4">
    <source>
        <dbReference type="ARBA" id="ARBA00034697"/>
    </source>
</evidence>
<keyword evidence="10" id="KW-0732">Signal</keyword>
<feature type="transmembrane region" description="Helical" evidence="9">
    <location>
        <begin position="152"/>
        <end position="171"/>
    </location>
</feature>
<comment type="similarity">
    <text evidence="5">Belongs to the CCDC47 family.</text>
</comment>
<dbReference type="InterPro" id="IPR012879">
    <property type="entry name" value="CCDC47"/>
</dbReference>
<comment type="subcellular location">
    <subcellularLocation>
        <location evidence="4">Rough endoplasmic reticulum membrane</location>
        <topology evidence="4">Single-pass type I membrane protein</topology>
    </subcellularLocation>
</comment>
<dbReference type="Pfam" id="PF07946">
    <property type="entry name" value="CCDC47"/>
    <property type="match status" value="1"/>
</dbReference>
<gene>
    <name evidence="11" type="ORF">BLA29_003739</name>
</gene>
<evidence type="ECO:0000256" key="9">
    <source>
        <dbReference type="SAM" id="Phobius"/>
    </source>
</evidence>
<dbReference type="Proteomes" id="UP000194236">
    <property type="component" value="Unassembled WGS sequence"/>
</dbReference>
<evidence type="ECO:0000313" key="12">
    <source>
        <dbReference type="Proteomes" id="UP000194236"/>
    </source>
</evidence>
<organism evidence="11 12">
    <name type="scientific">Euroglyphus maynei</name>
    <name type="common">Mayne's house dust mite</name>
    <dbReference type="NCBI Taxonomy" id="6958"/>
    <lineage>
        <taxon>Eukaryota</taxon>
        <taxon>Metazoa</taxon>
        <taxon>Ecdysozoa</taxon>
        <taxon>Arthropoda</taxon>
        <taxon>Chelicerata</taxon>
        <taxon>Arachnida</taxon>
        <taxon>Acari</taxon>
        <taxon>Acariformes</taxon>
        <taxon>Sarcoptiformes</taxon>
        <taxon>Astigmata</taxon>
        <taxon>Psoroptidia</taxon>
        <taxon>Analgoidea</taxon>
        <taxon>Pyroglyphidae</taxon>
        <taxon>Pyroglyphinae</taxon>
        <taxon>Euroglyphus</taxon>
    </lineage>
</organism>
<evidence type="ECO:0000256" key="2">
    <source>
        <dbReference type="ARBA" id="ARBA00022989"/>
    </source>
</evidence>
<name>A0A1Y3AZX2_EURMA</name>
<evidence type="ECO:0000256" key="8">
    <source>
        <dbReference type="SAM" id="MobiDB-lite"/>
    </source>
</evidence>
<evidence type="ECO:0000313" key="11">
    <source>
        <dbReference type="EMBL" id="OTF74090.1"/>
    </source>
</evidence>
<accession>A0A1Y3AZX2</accession>
<evidence type="ECO:0000256" key="3">
    <source>
        <dbReference type="ARBA" id="ARBA00023136"/>
    </source>
</evidence>
<feature type="compositionally biased region" description="Polar residues" evidence="8">
    <location>
        <begin position="79"/>
        <end position="100"/>
    </location>
</feature>
<keyword evidence="12" id="KW-1185">Reference proteome</keyword>
<evidence type="ECO:0000256" key="10">
    <source>
        <dbReference type="SAM" id="SignalP"/>
    </source>
</evidence>
<comment type="caution">
    <text evidence="11">The sequence shown here is derived from an EMBL/GenBank/DDBJ whole genome shotgun (WGS) entry which is preliminary data.</text>
</comment>
<dbReference type="PANTHER" id="PTHR12883">
    <property type="entry name" value="ADIPOCYTE-SPECIFIC PROTEIN 4-RELATED"/>
    <property type="match status" value="1"/>
</dbReference>
<evidence type="ECO:0000256" key="1">
    <source>
        <dbReference type="ARBA" id="ARBA00022692"/>
    </source>
</evidence>
<feature type="chain" id="PRO_5012644056" description="PAT complex subunit CCDC47" evidence="10">
    <location>
        <begin position="27"/>
        <end position="302"/>
    </location>
</feature>
<keyword evidence="3 9" id="KW-0472">Membrane</keyword>
<dbReference type="AlphaFoldDB" id="A0A1Y3AZX2"/>
<reference evidence="11 12" key="1">
    <citation type="submission" date="2017-03" db="EMBL/GenBank/DDBJ databases">
        <title>Genome Survey of Euroglyphus maynei.</title>
        <authorList>
            <person name="Arlian L.G."/>
            <person name="Morgan M.S."/>
            <person name="Rider S.D."/>
        </authorList>
    </citation>
    <scope>NUCLEOTIDE SEQUENCE [LARGE SCALE GENOMIC DNA]</scope>
    <source>
        <strain evidence="11">Arlian Lab</strain>
        <tissue evidence="11">Whole body</tissue>
    </source>
</reference>
<evidence type="ECO:0000256" key="5">
    <source>
        <dbReference type="ARBA" id="ARBA00034746"/>
    </source>
</evidence>
<evidence type="ECO:0000256" key="6">
    <source>
        <dbReference type="ARBA" id="ARBA00034875"/>
    </source>
</evidence>